<dbReference type="Gene3D" id="2.120.10.30">
    <property type="entry name" value="TolB, C-terminal domain"/>
    <property type="match status" value="1"/>
</dbReference>
<evidence type="ECO:0000313" key="2">
    <source>
        <dbReference type="Proteomes" id="UP000198992"/>
    </source>
</evidence>
<accession>A0A1H5HGQ3</accession>
<dbReference type="PANTHER" id="PTHR31460:SF3">
    <property type="entry name" value="MESOCENTIN"/>
    <property type="match status" value="1"/>
</dbReference>
<evidence type="ECO:0008006" key="3">
    <source>
        <dbReference type="Google" id="ProtNLM"/>
    </source>
</evidence>
<dbReference type="SUPFAM" id="SSF101898">
    <property type="entry name" value="NHL repeat"/>
    <property type="match status" value="1"/>
</dbReference>
<name>A0A1H5HGQ3_9BRAD</name>
<dbReference type="OrthoDB" id="517707at2"/>
<sequence length="355" mass="36624">MIKNNGDAGHPHATGELLKIRRASLQRFRAKWIPVRVKKTRQTKTLVSAASIILALGIAGAAHAETAPVGVPDKSFPESVTSTSDGTLYVGSFNHGGVTKISGGKAEQLVKPGAADSRSTLGVLADEKSGTLYVCSNDISAMGVAGPSDVKGAWLKTFDLKTGAPKGSFALSDPKSFCNDIVVGTDGTAYVSDSFAPFVYSLKPGGTALATFATDPQLAPAKDGVGLDGIAIGADGNLYVTTFIPAKLFKIELKDGKAGAVTELKPSRPLDHADALRAHGGGFLLIEGNGKLDKVTVKGSDATIDTIKDGLAEPVSVTQIGDVGWVAEGKLSYVIGDNKGKDPGPFKLTPVALPK</sequence>
<dbReference type="Proteomes" id="UP000198992">
    <property type="component" value="Unassembled WGS sequence"/>
</dbReference>
<gene>
    <name evidence="1" type="ORF">SAMN05444164_7465</name>
</gene>
<dbReference type="EMBL" id="FNTH01000001">
    <property type="protein sequence ID" value="SEE26438.1"/>
    <property type="molecule type" value="Genomic_DNA"/>
</dbReference>
<dbReference type="AlphaFoldDB" id="A0A1H5HGQ3"/>
<organism evidence="1 2">
    <name type="scientific">Bradyrhizobium erythrophlei</name>
    <dbReference type="NCBI Taxonomy" id="1437360"/>
    <lineage>
        <taxon>Bacteria</taxon>
        <taxon>Pseudomonadati</taxon>
        <taxon>Pseudomonadota</taxon>
        <taxon>Alphaproteobacteria</taxon>
        <taxon>Hyphomicrobiales</taxon>
        <taxon>Nitrobacteraceae</taxon>
        <taxon>Bradyrhizobium</taxon>
    </lineage>
</organism>
<reference evidence="1 2" key="1">
    <citation type="submission" date="2016-10" db="EMBL/GenBank/DDBJ databases">
        <authorList>
            <person name="de Groot N.N."/>
        </authorList>
    </citation>
    <scope>NUCLEOTIDE SEQUENCE [LARGE SCALE GENOMIC DNA]</scope>
    <source>
        <strain evidence="1 2">MT12</strain>
    </source>
</reference>
<dbReference type="InterPro" id="IPR011042">
    <property type="entry name" value="6-blade_b-propeller_TolB-like"/>
</dbReference>
<protein>
    <recommendedName>
        <fullName evidence="3">Sugar lactone lactonase YvrE</fullName>
    </recommendedName>
</protein>
<dbReference type="InterPro" id="IPR053224">
    <property type="entry name" value="Sensory_adhesion_molecule"/>
</dbReference>
<evidence type="ECO:0000313" key="1">
    <source>
        <dbReference type="EMBL" id="SEE26438.1"/>
    </source>
</evidence>
<proteinExistence type="predicted"/>
<dbReference type="PANTHER" id="PTHR31460">
    <property type="match status" value="1"/>
</dbReference>